<feature type="compositionally biased region" description="Polar residues" evidence="4">
    <location>
        <begin position="169"/>
        <end position="203"/>
    </location>
</feature>
<dbReference type="InterPro" id="IPR001680">
    <property type="entry name" value="WD40_rpt"/>
</dbReference>
<name>A0ABC8SBE0_9AQUA</name>
<evidence type="ECO:0000256" key="1">
    <source>
        <dbReference type="ARBA" id="ARBA00022574"/>
    </source>
</evidence>
<proteinExistence type="predicted"/>
<feature type="region of interest" description="Disordered" evidence="4">
    <location>
        <begin position="151"/>
        <end position="222"/>
    </location>
</feature>
<keyword evidence="6" id="KW-1185">Reference proteome</keyword>
<dbReference type="InterPro" id="IPR015943">
    <property type="entry name" value="WD40/YVTN_repeat-like_dom_sf"/>
</dbReference>
<evidence type="ECO:0000256" key="2">
    <source>
        <dbReference type="ARBA" id="ARBA00022737"/>
    </source>
</evidence>
<dbReference type="PROSITE" id="PS50294">
    <property type="entry name" value="WD_REPEATS_REGION"/>
    <property type="match status" value="1"/>
</dbReference>
<dbReference type="PROSITE" id="PS00678">
    <property type="entry name" value="WD_REPEATS_1"/>
    <property type="match status" value="1"/>
</dbReference>
<dbReference type="PROSITE" id="PS50082">
    <property type="entry name" value="WD_REPEATS_2"/>
    <property type="match status" value="2"/>
</dbReference>
<comment type="caution">
    <text evidence="5">The sequence shown here is derived from an EMBL/GenBank/DDBJ whole genome shotgun (WGS) entry which is preliminary data.</text>
</comment>
<dbReference type="InterPro" id="IPR036322">
    <property type="entry name" value="WD40_repeat_dom_sf"/>
</dbReference>
<evidence type="ECO:0000313" key="5">
    <source>
        <dbReference type="EMBL" id="CAK9154430.1"/>
    </source>
</evidence>
<organism evidence="5 6">
    <name type="scientific">Ilex paraguariensis</name>
    <name type="common">yerba mate</name>
    <dbReference type="NCBI Taxonomy" id="185542"/>
    <lineage>
        <taxon>Eukaryota</taxon>
        <taxon>Viridiplantae</taxon>
        <taxon>Streptophyta</taxon>
        <taxon>Embryophyta</taxon>
        <taxon>Tracheophyta</taxon>
        <taxon>Spermatophyta</taxon>
        <taxon>Magnoliopsida</taxon>
        <taxon>eudicotyledons</taxon>
        <taxon>Gunneridae</taxon>
        <taxon>Pentapetalae</taxon>
        <taxon>asterids</taxon>
        <taxon>campanulids</taxon>
        <taxon>Aquifoliales</taxon>
        <taxon>Aquifoliaceae</taxon>
        <taxon>Ilex</taxon>
    </lineage>
</organism>
<dbReference type="AlphaFoldDB" id="A0ABC8SBE0"/>
<accession>A0ABC8SBE0</accession>
<keyword evidence="2" id="KW-0677">Repeat</keyword>
<dbReference type="CDD" id="cd00200">
    <property type="entry name" value="WD40"/>
    <property type="match status" value="1"/>
</dbReference>
<dbReference type="PANTHER" id="PTHR44376">
    <property type="entry name" value="TRANSCRIPTIONAL REGULATOR OF FILAMENTOUS GROWTH FLO8"/>
    <property type="match status" value="1"/>
</dbReference>
<gene>
    <name evidence="5" type="ORF">ILEXP_LOCUS22748</name>
</gene>
<dbReference type="Proteomes" id="UP001642360">
    <property type="component" value="Unassembled WGS sequence"/>
</dbReference>
<dbReference type="InterPro" id="IPR044716">
    <property type="entry name" value="LEUNIG-like"/>
</dbReference>
<keyword evidence="1 3" id="KW-0853">WD repeat</keyword>
<dbReference type="InterPro" id="IPR019775">
    <property type="entry name" value="WD40_repeat_CS"/>
</dbReference>
<sequence>MGGLDHLRPGLLQQKKTLMQSSQPSSQIQFQQQLMLHIQQNLASSSASDVECRNLRTLLDSQNMGYGKDDQSKFVSDIVPNDGLQGSVGRLILPRGDTDMLIKNCNQHQLKYTQHTLLSQKTQDSNDHFHQQDKMVDTGTITFDANLLSTSQGNDQASWNQTKRKRKQTMSSSGPANSSGTAKTTRPSLCSAPSTSSTNTTGDVISMPSFPRKDGSSRPYMFADDGMGVGTLSSAQKKLADMEDFVDNGSLVDNVEFFLSPDDANPENTITQRLDVSKDATLSEIGSIGASKISCCDFSLDGKLLATGGRDKKAMLWCTDSREQKSILKEHSDAITDVRFCPRMPQLATSSHDKTIRIWDVDKLDYSLRTFTGHDTPVMSLDFHPNKEDLICSCDDVSTIRYWSIKNGSCAGVLKGGATQVRFQPSLGRYLAAVVGNGVSIMDVETTQTYRHPLKGHRLNVISVCWSSSGEHLASVSEDSVRVWKIGSGGGRDCIDELSNIGKKFQCCTFHPRYPSVLVIGCSQSLELWNMAENKVMTLLSEPTDALAVSQSSGLVAAASHDSFIKLWKSI</sequence>
<feature type="repeat" description="WD" evidence="3">
    <location>
        <begin position="328"/>
        <end position="362"/>
    </location>
</feature>
<evidence type="ECO:0000313" key="6">
    <source>
        <dbReference type="Proteomes" id="UP001642360"/>
    </source>
</evidence>
<dbReference type="PANTHER" id="PTHR44376:SF17">
    <property type="entry name" value="TRANSCRIPTIONAL COREPRESSOR LEUNIG-LIKE ISOFORM X1"/>
    <property type="match status" value="1"/>
</dbReference>
<dbReference type="SUPFAM" id="SSF50978">
    <property type="entry name" value="WD40 repeat-like"/>
    <property type="match status" value="1"/>
</dbReference>
<evidence type="ECO:0000256" key="3">
    <source>
        <dbReference type="PROSITE-ProRule" id="PRU00221"/>
    </source>
</evidence>
<dbReference type="Gene3D" id="2.130.10.10">
    <property type="entry name" value="YVTN repeat-like/Quinoprotein amine dehydrogenase"/>
    <property type="match status" value="2"/>
</dbReference>
<feature type="repeat" description="WD" evidence="3">
    <location>
        <begin position="371"/>
        <end position="413"/>
    </location>
</feature>
<feature type="compositionally biased region" description="Polar residues" evidence="4">
    <location>
        <begin position="151"/>
        <end position="161"/>
    </location>
</feature>
<protein>
    <submittedName>
        <fullName evidence="5">Uncharacterized protein</fullName>
    </submittedName>
</protein>
<evidence type="ECO:0000256" key="4">
    <source>
        <dbReference type="SAM" id="MobiDB-lite"/>
    </source>
</evidence>
<dbReference type="EMBL" id="CAUOFW020002525">
    <property type="protein sequence ID" value="CAK9154430.1"/>
    <property type="molecule type" value="Genomic_DNA"/>
</dbReference>
<dbReference type="Pfam" id="PF00400">
    <property type="entry name" value="WD40"/>
    <property type="match status" value="4"/>
</dbReference>
<dbReference type="SMART" id="SM00320">
    <property type="entry name" value="WD40"/>
    <property type="match status" value="7"/>
</dbReference>
<reference evidence="5 6" key="1">
    <citation type="submission" date="2024-02" db="EMBL/GenBank/DDBJ databases">
        <authorList>
            <person name="Vignale AGUSTIN F."/>
            <person name="Sosa J E."/>
            <person name="Modenutti C."/>
        </authorList>
    </citation>
    <scope>NUCLEOTIDE SEQUENCE [LARGE SCALE GENOMIC DNA]</scope>
</reference>